<evidence type="ECO:0000256" key="7">
    <source>
        <dbReference type="ARBA" id="ARBA00022679"/>
    </source>
</evidence>
<evidence type="ECO:0000256" key="8">
    <source>
        <dbReference type="ARBA" id="ARBA00022691"/>
    </source>
</evidence>
<dbReference type="InterPro" id="IPR029063">
    <property type="entry name" value="SAM-dependent_MTases_sf"/>
</dbReference>
<dbReference type="Pfam" id="PF01029">
    <property type="entry name" value="NusB"/>
    <property type="match status" value="1"/>
</dbReference>
<feature type="binding site" evidence="13">
    <location>
        <position position="289"/>
    </location>
    <ligand>
        <name>S-adenosyl-L-methionine</name>
        <dbReference type="ChEBI" id="CHEBI:59789"/>
    </ligand>
</feature>
<evidence type="ECO:0000256" key="5">
    <source>
        <dbReference type="ARBA" id="ARBA00022552"/>
    </source>
</evidence>
<evidence type="ECO:0000313" key="15">
    <source>
        <dbReference type="EMBL" id="SCP98053.1"/>
    </source>
</evidence>
<dbReference type="Pfam" id="PF22458">
    <property type="entry name" value="RsmF-B_ferredox"/>
    <property type="match status" value="1"/>
</dbReference>
<name>A0A1D3TV81_9FIRM</name>
<evidence type="ECO:0000256" key="2">
    <source>
        <dbReference type="ARBA" id="ARBA00004496"/>
    </source>
</evidence>
<evidence type="ECO:0000256" key="12">
    <source>
        <dbReference type="ARBA" id="ARBA00047283"/>
    </source>
</evidence>
<keyword evidence="7 13" id="KW-0808">Transferase</keyword>
<comment type="subcellular location">
    <subcellularLocation>
        <location evidence="2">Cytoplasm</location>
    </subcellularLocation>
</comment>
<dbReference type="InterPro" id="IPR049560">
    <property type="entry name" value="MeTrfase_RsmB-F_NOP2_cat"/>
</dbReference>
<evidence type="ECO:0000256" key="13">
    <source>
        <dbReference type="PROSITE-ProRule" id="PRU01023"/>
    </source>
</evidence>
<dbReference type="EC" id="2.1.1.176" evidence="3"/>
<dbReference type="CDD" id="cd02440">
    <property type="entry name" value="AdoMet_MTases"/>
    <property type="match status" value="1"/>
</dbReference>
<keyword evidence="9 13" id="KW-0694">RNA-binding</keyword>
<feature type="active site" description="Nucleophile" evidence="13">
    <location>
        <position position="387"/>
    </location>
</feature>
<dbReference type="NCBIfam" id="TIGR00563">
    <property type="entry name" value="rsmB"/>
    <property type="match status" value="1"/>
</dbReference>
<evidence type="ECO:0000256" key="9">
    <source>
        <dbReference type="ARBA" id="ARBA00022884"/>
    </source>
</evidence>
<keyword evidence="6 13" id="KW-0489">Methyltransferase</keyword>
<dbReference type="InterPro" id="IPR054728">
    <property type="entry name" value="RsmB-like_ferredoxin"/>
</dbReference>
<dbReference type="PRINTS" id="PR02008">
    <property type="entry name" value="RCMTFAMILY"/>
</dbReference>
<dbReference type="InterPro" id="IPR023267">
    <property type="entry name" value="RCMT"/>
</dbReference>
<dbReference type="InterPro" id="IPR004573">
    <property type="entry name" value="rRNA_ssu_MeTfrase_B"/>
</dbReference>
<evidence type="ECO:0000256" key="3">
    <source>
        <dbReference type="ARBA" id="ARBA00012140"/>
    </source>
</evidence>
<dbReference type="OrthoDB" id="9810297at2"/>
<proteinExistence type="inferred from homology"/>
<comment type="catalytic activity">
    <reaction evidence="12">
        <text>cytidine(967) in 16S rRNA + S-adenosyl-L-methionine = 5-methylcytidine(967) in 16S rRNA + S-adenosyl-L-homocysteine + H(+)</text>
        <dbReference type="Rhea" id="RHEA:42748"/>
        <dbReference type="Rhea" id="RHEA-COMP:10219"/>
        <dbReference type="Rhea" id="RHEA-COMP:10220"/>
        <dbReference type="ChEBI" id="CHEBI:15378"/>
        <dbReference type="ChEBI" id="CHEBI:57856"/>
        <dbReference type="ChEBI" id="CHEBI:59789"/>
        <dbReference type="ChEBI" id="CHEBI:74483"/>
        <dbReference type="ChEBI" id="CHEBI:82748"/>
        <dbReference type="EC" id="2.1.1.176"/>
    </reaction>
</comment>
<feature type="domain" description="SAM-dependent MTase RsmB/NOP-type" evidence="14">
    <location>
        <begin position="175"/>
        <end position="450"/>
    </location>
</feature>
<evidence type="ECO:0000256" key="4">
    <source>
        <dbReference type="ARBA" id="ARBA00022490"/>
    </source>
</evidence>
<dbReference type="AlphaFoldDB" id="A0A1D3TV81"/>
<keyword evidence="5" id="KW-0698">rRNA processing</keyword>
<feature type="binding site" evidence="13">
    <location>
        <position position="316"/>
    </location>
    <ligand>
        <name>S-adenosyl-L-methionine</name>
        <dbReference type="ChEBI" id="CHEBI:59789"/>
    </ligand>
</feature>
<keyword evidence="4" id="KW-0963">Cytoplasm</keyword>
<dbReference type="GO" id="GO:0008649">
    <property type="term" value="F:rRNA methyltransferase activity"/>
    <property type="evidence" value="ECO:0007669"/>
    <property type="project" value="InterPro"/>
</dbReference>
<evidence type="ECO:0000256" key="1">
    <source>
        <dbReference type="ARBA" id="ARBA00002724"/>
    </source>
</evidence>
<sequence>MTKSVNSRELILGILMDVTRDGEYSHIAIRNVLSKYQYLDKQDRAFITRITEGTIEQMILLDYIINQFSTVKVNKMKPVIRNILRSAVYQLKFMDSIPASAICNEAVKLATAKGFSNLKGFVNGVLRNISRNLDDIIYPGEDGDEILYLSVNYSMPEWIVKKWYSEYGFLQTKAMLESFLMDRNTSIRCNLNKISPEDLMKRLESEHVKAERSEYLDYAIEISGYDYLNAVPSFREGLFQVQDVSSMLVSEIAAPKKDDYVIDVCAAPGGKSLHIAEKLAGTGHVEARDLTEYKAGMIRENIERAGALNIEAMVADACVFDKESVEKADILIADLPCSGLGVIGRKTDIKYKMTPEKQKELVQLQRKILGTVKDYVKKGGTLIYSTCTINPEENLENVKWFTQEYPFTMESIDPYICEKLQSVETKQGYLQMLPGIHHGDGFFIARLKRNE</sequence>
<organism evidence="15 16">
    <name type="scientific">Anaerobium acetethylicum</name>
    <dbReference type="NCBI Taxonomy" id="1619234"/>
    <lineage>
        <taxon>Bacteria</taxon>
        <taxon>Bacillati</taxon>
        <taxon>Bacillota</taxon>
        <taxon>Clostridia</taxon>
        <taxon>Lachnospirales</taxon>
        <taxon>Lachnospiraceae</taxon>
        <taxon>Anaerobium</taxon>
    </lineage>
</organism>
<dbReference type="SUPFAM" id="SSF53335">
    <property type="entry name" value="S-adenosyl-L-methionine-dependent methyltransferases"/>
    <property type="match status" value="1"/>
</dbReference>
<comment type="similarity">
    <text evidence="13">Belongs to the class I-like SAM-binding methyltransferase superfamily. RsmB/NOP family.</text>
</comment>
<dbReference type="Gene3D" id="3.40.50.150">
    <property type="entry name" value="Vaccinia Virus protein VP39"/>
    <property type="match status" value="1"/>
</dbReference>
<protein>
    <recommendedName>
        <fullName evidence="3">16S rRNA (cytosine(967)-C(5))-methyltransferase</fullName>
        <ecNumber evidence="3">2.1.1.176</ecNumber>
    </recommendedName>
    <alternativeName>
        <fullName evidence="10">16S rRNA m5C967 methyltransferase</fullName>
    </alternativeName>
    <alternativeName>
        <fullName evidence="11">rRNA (cytosine-C(5)-)-methyltransferase RsmB</fullName>
    </alternativeName>
</protein>
<dbReference type="Gene3D" id="1.10.940.10">
    <property type="entry name" value="NusB-like"/>
    <property type="match status" value="1"/>
</dbReference>
<dbReference type="SUPFAM" id="SSF48013">
    <property type="entry name" value="NusB-like"/>
    <property type="match status" value="1"/>
</dbReference>
<reference evidence="15 16" key="1">
    <citation type="submission" date="2016-09" db="EMBL/GenBank/DDBJ databases">
        <authorList>
            <person name="Capua I."/>
            <person name="De Benedictis P."/>
            <person name="Joannis T."/>
            <person name="Lombin L.H."/>
            <person name="Cattoli G."/>
        </authorList>
    </citation>
    <scope>NUCLEOTIDE SEQUENCE [LARGE SCALE GENOMIC DNA]</scope>
    <source>
        <strain evidence="15 16">GluBS11</strain>
    </source>
</reference>
<gene>
    <name evidence="15" type="ORF">SAMN05421730_101622</name>
</gene>
<dbReference type="GO" id="GO:0005737">
    <property type="term" value="C:cytoplasm"/>
    <property type="evidence" value="ECO:0007669"/>
    <property type="project" value="UniProtKB-SubCell"/>
</dbReference>
<dbReference type="GO" id="GO:0003723">
    <property type="term" value="F:RNA binding"/>
    <property type="evidence" value="ECO:0007669"/>
    <property type="project" value="UniProtKB-UniRule"/>
</dbReference>
<feature type="binding site" evidence="13">
    <location>
        <begin position="265"/>
        <end position="271"/>
    </location>
    <ligand>
        <name>S-adenosyl-L-methionine</name>
        <dbReference type="ChEBI" id="CHEBI:59789"/>
    </ligand>
</feature>
<feature type="binding site" evidence="13">
    <location>
        <position position="334"/>
    </location>
    <ligand>
        <name>S-adenosyl-L-methionine</name>
        <dbReference type="ChEBI" id="CHEBI:59789"/>
    </ligand>
</feature>
<evidence type="ECO:0000256" key="10">
    <source>
        <dbReference type="ARBA" id="ARBA00030399"/>
    </source>
</evidence>
<dbReference type="PROSITE" id="PS51686">
    <property type="entry name" value="SAM_MT_RSMB_NOP"/>
    <property type="match status" value="1"/>
</dbReference>
<dbReference type="PANTHER" id="PTHR22807">
    <property type="entry name" value="NOP2 YEAST -RELATED NOL1/NOP2/FMU SUN DOMAIN-CONTAINING"/>
    <property type="match status" value="1"/>
</dbReference>
<dbReference type="Proteomes" id="UP000199315">
    <property type="component" value="Unassembled WGS sequence"/>
</dbReference>
<dbReference type="PANTHER" id="PTHR22807:SF53">
    <property type="entry name" value="RIBOSOMAL RNA SMALL SUBUNIT METHYLTRANSFERASE B-RELATED"/>
    <property type="match status" value="1"/>
</dbReference>
<dbReference type="InterPro" id="IPR006027">
    <property type="entry name" value="NusB_RsmB_TIM44"/>
</dbReference>
<dbReference type="EMBL" id="FMKA01000016">
    <property type="protein sequence ID" value="SCP98053.1"/>
    <property type="molecule type" value="Genomic_DNA"/>
</dbReference>
<evidence type="ECO:0000259" key="14">
    <source>
        <dbReference type="PROSITE" id="PS51686"/>
    </source>
</evidence>
<dbReference type="RefSeq" id="WP_091234804.1">
    <property type="nucleotide sequence ID" value="NZ_FMKA01000016.1"/>
</dbReference>
<evidence type="ECO:0000256" key="11">
    <source>
        <dbReference type="ARBA" id="ARBA00031088"/>
    </source>
</evidence>
<evidence type="ECO:0000256" key="6">
    <source>
        <dbReference type="ARBA" id="ARBA00022603"/>
    </source>
</evidence>
<dbReference type="InterPro" id="IPR001678">
    <property type="entry name" value="MeTrfase_RsmB-F_NOP2_dom"/>
</dbReference>
<dbReference type="STRING" id="1619234.SAMN05421730_101622"/>
<keyword evidence="8 13" id="KW-0949">S-adenosyl-L-methionine</keyword>
<evidence type="ECO:0000313" key="16">
    <source>
        <dbReference type="Proteomes" id="UP000199315"/>
    </source>
</evidence>
<comment type="function">
    <text evidence="1">Specifically methylates the cytosine at position 967 (m5C967) of 16S rRNA.</text>
</comment>
<dbReference type="GO" id="GO:0006355">
    <property type="term" value="P:regulation of DNA-templated transcription"/>
    <property type="evidence" value="ECO:0007669"/>
    <property type="project" value="InterPro"/>
</dbReference>
<dbReference type="NCBIfam" id="NF011494">
    <property type="entry name" value="PRK14902.1"/>
    <property type="match status" value="1"/>
</dbReference>
<dbReference type="Gene3D" id="3.30.70.1170">
    <property type="entry name" value="Sun protein, domain 3"/>
    <property type="match status" value="1"/>
</dbReference>
<dbReference type="Pfam" id="PF01189">
    <property type="entry name" value="Methyltr_RsmB-F"/>
    <property type="match status" value="1"/>
</dbReference>
<dbReference type="InterPro" id="IPR035926">
    <property type="entry name" value="NusB-like_sf"/>
</dbReference>
<keyword evidence="16" id="KW-1185">Reference proteome</keyword>
<accession>A0A1D3TV81</accession>